<evidence type="ECO:0000256" key="2">
    <source>
        <dbReference type="ARBA" id="ARBA00011006"/>
    </source>
</evidence>
<feature type="transmembrane region" description="Helical" evidence="7">
    <location>
        <begin position="6"/>
        <end position="22"/>
    </location>
</feature>
<feature type="transmembrane region" description="Helical" evidence="7">
    <location>
        <begin position="29"/>
        <end position="54"/>
    </location>
</feature>
<dbReference type="PANTHER" id="PTHR33884:SF7">
    <property type="entry name" value="BSL8023 PROTEIN"/>
    <property type="match status" value="1"/>
</dbReference>
<keyword evidence="3" id="KW-1003">Cell membrane</keyword>
<keyword evidence="9" id="KW-1185">Reference proteome</keyword>
<dbReference type="RefSeq" id="WP_119759586.1">
    <property type="nucleotide sequence ID" value="NZ_QYUM01000002.1"/>
</dbReference>
<evidence type="ECO:0000256" key="4">
    <source>
        <dbReference type="ARBA" id="ARBA00022692"/>
    </source>
</evidence>
<keyword evidence="6 7" id="KW-0472">Membrane</keyword>
<dbReference type="Pfam" id="PF04226">
    <property type="entry name" value="Transgly_assoc"/>
    <property type="match status" value="1"/>
</dbReference>
<dbReference type="EMBL" id="QYUM01000002">
    <property type="protein sequence ID" value="RJF93308.1"/>
    <property type="molecule type" value="Genomic_DNA"/>
</dbReference>
<dbReference type="Proteomes" id="UP000286100">
    <property type="component" value="Unassembled WGS sequence"/>
</dbReference>
<evidence type="ECO:0000256" key="5">
    <source>
        <dbReference type="ARBA" id="ARBA00022989"/>
    </source>
</evidence>
<sequence>MGDFLWWILIGLVAGGLGKLIMPGKDPGGCLVTILIGIAGALLVGYVGQIVGFYEPGESTGFIGATIGAIALLVLYRIILKVRGKG</sequence>
<evidence type="ECO:0000313" key="9">
    <source>
        <dbReference type="Proteomes" id="UP000286100"/>
    </source>
</evidence>
<dbReference type="AlphaFoldDB" id="A0A418WPY3"/>
<dbReference type="PANTHER" id="PTHR33884">
    <property type="entry name" value="UPF0410 PROTEIN YMGE"/>
    <property type="match status" value="1"/>
</dbReference>
<keyword evidence="5 7" id="KW-1133">Transmembrane helix</keyword>
<feature type="transmembrane region" description="Helical" evidence="7">
    <location>
        <begin position="60"/>
        <end position="80"/>
    </location>
</feature>
<organism evidence="8 9">
    <name type="scientific">Sphingomonas cavernae</name>
    <dbReference type="NCBI Taxonomy" id="2320861"/>
    <lineage>
        <taxon>Bacteria</taxon>
        <taxon>Pseudomonadati</taxon>
        <taxon>Pseudomonadota</taxon>
        <taxon>Alphaproteobacteria</taxon>
        <taxon>Sphingomonadales</taxon>
        <taxon>Sphingomonadaceae</taxon>
        <taxon>Sphingomonas</taxon>
    </lineage>
</organism>
<reference evidence="8 9" key="1">
    <citation type="submission" date="2018-09" db="EMBL/GenBank/DDBJ databases">
        <authorList>
            <person name="Zhu H."/>
        </authorList>
    </citation>
    <scope>NUCLEOTIDE SEQUENCE [LARGE SCALE GENOMIC DNA]</scope>
    <source>
        <strain evidence="8 9">K2R01-6</strain>
    </source>
</reference>
<evidence type="ECO:0000256" key="6">
    <source>
        <dbReference type="ARBA" id="ARBA00023136"/>
    </source>
</evidence>
<accession>A0A418WPY3</accession>
<comment type="caution">
    <text evidence="8">The sequence shown here is derived from an EMBL/GenBank/DDBJ whole genome shotgun (WGS) entry which is preliminary data.</text>
</comment>
<evidence type="ECO:0000313" key="8">
    <source>
        <dbReference type="EMBL" id="RJF93308.1"/>
    </source>
</evidence>
<evidence type="ECO:0000256" key="7">
    <source>
        <dbReference type="SAM" id="Phobius"/>
    </source>
</evidence>
<comment type="similarity">
    <text evidence="2">Belongs to the UPF0410 family.</text>
</comment>
<dbReference type="GO" id="GO:0005886">
    <property type="term" value="C:plasma membrane"/>
    <property type="evidence" value="ECO:0007669"/>
    <property type="project" value="UniProtKB-SubCell"/>
</dbReference>
<gene>
    <name evidence="8" type="ORF">D3876_02850</name>
</gene>
<dbReference type="InterPro" id="IPR007341">
    <property type="entry name" value="Transgly_assoc"/>
</dbReference>
<dbReference type="OrthoDB" id="9811343at2"/>
<evidence type="ECO:0000256" key="1">
    <source>
        <dbReference type="ARBA" id="ARBA00004651"/>
    </source>
</evidence>
<keyword evidence="4 7" id="KW-0812">Transmembrane</keyword>
<comment type="subcellular location">
    <subcellularLocation>
        <location evidence="1">Cell membrane</location>
        <topology evidence="1">Multi-pass membrane protein</topology>
    </subcellularLocation>
</comment>
<name>A0A418WPY3_9SPHN</name>
<evidence type="ECO:0000256" key="3">
    <source>
        <dbReference type="ARBA" id="ARBA00022475"/>
    </source>
</evidence>
<protein>
    <submittedName>
        <fullName evidence="8">GlsB/YeaQ/YmgE family stress response membrane protein</fullName>
    </submittedName>
</protein>
<proteinExistence type="inferred from homology"/>